<evidence type="ECO:0000313" key="2">
    <source>
        <dbReference type="EMBL" id="OGY26461.1"/>
    </source>
</evidence>
<feature type="domain" description="DUF5678" evidence="1">
    <location>
        <begin position="15"/>
        <end position="57"/>
    </location>
</feature>
<dbReference type="Pfam" id="PF18929">
    <property type="entry name" value="DUF5678"/>
    <property type="match status" value="1"/>
</dbReference>
<evidence type="ECO:0000259" key="1">
    <source>
        <dbReference type="Pfam" id="PF18929"/>
    </source>
</evidence>
<reference evidence="2 3" key="1">
    <citation type="journal article" date="2016" name="Nat. Commun.">
        <title>Thousands of microbial genomes shed light on interconnected biogeochemical processes in an aquifer system.</title>
        <authorList>
            <person name="Anantharaman K."/>
            <person name="Brown C.T."/>
            <person name="Hug L.A."/>
            <person name="Sharon I."/>
            <person name="Castelle C.J."/>
            <person name="Probst A.J."/>
            <person name="Thomas B.C."/>
            <person name="Singh A."/>
            <person name="Wilkins M.J."/>
            <person name="Karaoz U."/>
            <person name="Brodie E.L."/>
            <person name="Williams K.H."/>
            <person name="Hubbard S.S."/>
            <person name="Banfield J.F."/>
        </authorList>
    </citation>
    <scope>NUCLEOTIDE SEQUENCE [LARGE SCALE GENOMIC DNA]</scope>
</reference>
<protein>
    <recommendedName>
        <fullName evidence="1">DUF5678 domain-containing protein</fullName>
    </recommendedName>
</protein>
<proteinExistence type="predicted"/>
<comment type="caution">
    <text evidence="2">The sequence shown here is derived from an EMBL/GenBank/DDBJ whole genome shotgun (WGS) entry which is preliminary data.</text>
</comment>
<dbReference type="Proteomes" id="UP000177588">
    <property type="component" value="Unassembled WGS sequence"/>
</dbReference>
<evidence type="ECO:0000313" key="3">
    <source>
        <dbReference type="Proteomes" id="UP000177588"/>
    </source>
</evidence>
<name>A0A1G1WFS5_9BACT</name>
<dbReference type="EMBL" id="MHCT01000007">
    <property type="protein sequence ID" value="OGY26461.1"/>
    <property type="molecule type" value="Genomic_DNA"/>
</dbReference>
<organism evidence="2 3">
    <name type="scientific">Candidatus Woykebacteria bacterium RBG_16_44_10</name>
    <dbReference type="NCBI Taxonomy" id="1802597"/>
    <lineage>
        <taxon>Bacteria</taxon>
        <taxon>Candidatus Woykeibacteriota</taxon>
    </lineage>
</organism>
<dbReference type="InterPro" id="IPR043734">
    <property type="entry name" value="DUF5678"/>
</dbReference>
<accession>A0A1G1WFS5</accession>
<sequence length="77" mass="9175">MLEKEYKYYLDNQKDLLKKYEGKFVVIKGNEIVGDYSSEKEAYEESIKKYELGTFLIQQCLSDKEKPIQSFHSRVQL</sequence>
<dbReference type="AlphaFoldDB" id="A0A1G1WFS5"/>
<gene>
    <name evidence="2" type="ORF">A2Z24_00310</name>
</gene>